<name>A0A401UHF1_9CLOT</name>
<accession>A0A401UHF1</accession>
<evidence type="ECO:0000313" key="2">
    <source>
        <dbReference type="Proteomes" id="UP000287872"/>
    </source>
</evidence>
<comment type="caution">
    <text evidence="1">The sequence shown here is derived from an EMBL/GenBank/DDBJ whole genome shotgun (WGS) entry which is preliminary data.</text>
</comment>
<gene>
    <name evidence="1" type="ORF">Ctaglu_06040</name>
</gene>
<keyword evidence="2" id="KW-1185">Reference proteome</keyword>
<dbReference type="EMBL" id="BHYK01000003">
    <property type="protein sequence ID" value="GCD08981.1"/>
    <property type="molecule type" value="Genomic_DNA"/>
</dbReference>
<protein>
    <submittedName>
        <fullName evidence="1">Uncharacterized protein</fullName>
    </submittedName>
</protein>
<dbReference type="OrthoDB" id="1930945at2"/>
<dbReference type="Proteomes" id="UP000287872">
    <property type="component" value="Unassembled WGS sequence"/>
</dbReference>
<proteinExistence type="predicted"/>
<organism evidence="1 2">
    <name type="scientific">Clostridium tagluense</name>
    <dbReference type="NCBI Taxonomy" id="360422"/>
    <lineage>
        <taxon>Bacteria</taxon>
        <taxon>Bacillati</taxon>
        <taxon>Bacillota</taxon>
        <taxon>Clostridia</taxon>
        <taxon>Eubacteriales</taxon>
        <taxon>Clostridiaceae</taxon>
        <taxon>Clostridium</taxon>
    </lineage>
</organism>
<sequence>MSSNNQVSISVETMQEIIEELKGISSLCSTPHLKMKVLGLQKVLSSLLEARSKISPQDLIYEKMVEVKHLNPDLHLKLYMLYRNLTCSRISEVDAMASYENYLNMFPQDEMIY</sequence>
<dbReference type="AlphaFoldDB" id="A0A401UHF1"/>
<evidence type="ECO:0000313" key="1">
    <source>
        <dbReference type="EMBL" id="GCD08981.1"/>
    </source>
</evidence>
<dbReference type="RefSeq" id="WP_124997981.1">
    <property type="nucleotide sequence ID" value="NZ_BHYK01000003.1"/>
</dbReference>
<reference evidence="1 2" key="1">
    <citation type="submission" date="2018-11" db="EMBL/GenBank/DDBJ databases">
        <title>Genome sequencing and assembly of Clostridium tagluense strain A121.</title>
        <authorList>
            <person name="Murakami T."/>
            <person name="Segawa T."/>
            <person name="Shcherbakova V.A."/>
            <person name="Mori H."/>
            <person name="Yoshimura Y."/>
        </authorList>
    </citation>
    <scope>NUCLEOTIDE SEQUENCE [LARGE SCALE GENOMIC DNA]</scope>
    <source>
        <strain evidence="1 2">A121</strain>
    </source>
</reference>